<evidence type="ECO:0000256" key="4">
    <source>
        <dbReference type="ARBA" id="ARBA00022827"/>
    </source>
</evidence>
<comment type="cofactor">
    <cofactor evidence="1 6">
        <name>FAD</name>
        <dbReference type="ChEBI" id="CHEBI:57692"/>
    </cofactor>
</comment>
<dbReference type="Gene3D" id="1.10.540.10">
    <property type="entry name" value="Acyl-CoA dehydrogenase/oxidase, N-terminal domain"/>
    <property type="match status" value="1"/>
</dbReference>
<dbReference type="CDD" id="cd00567">
    <property type="entry name" value="ACAD"/>
    <property type="match status" value="1"/>
</dbReference>
<dbReference type="InterPro" id="IPR036250">
    <property type="entry name" value="AcylCo_DH-like_C"/>
</dbReference>
<dbReference type="InterPro" id="IPR046373">
    <property type="entry name" value="Acyl-CoA_Oxase/DH_mid-dom_sf"/>
</dbReference>
<dbReference type="PANTHER" id="PTHR43884:SF20">
    <property type="entry name" value="ACYL-COA DEHYDROGENASE FADE28"/>
    <property type="match status" value="1"/>
</dbReference>
<evidence type="ECO:0000259" key="7">
    <source>
        <dbReference type="Pfam" id="PF00441"/>
    </source>
</evidence>
<sequence>MDFSFSDDQLMLQDSLGKLLASLYPAEKRHSLMAGFLGTDAAAWGQFADMGLFGIGVDEAYEGFGGDTTDLCLVCEGMGQRLALEPYSGQQTLAVPLLQRAGSEQQCAELLPRLVDGSLKLAAALEEPHSRFDRSAVATRASKVAGGYVLSGHKAMVLGGDCADKLILSARTSGNDGDAAGISLFIVDVAEEGVDVQRYPLLDGRGAADIRFREVPLSEACRLGCEGEALAVIEQASDIATAALCAEAVGAMAEANRLTAEYLETRKQFGREIGRFQTLAHRLVDMELVTEQARSMMLYAAMMADTQDATARRVAISQAKVQVGRSARQVLKDATQLHGGIGVTDECLISHYVKKLLLCDLLFGGQDHHLAQLAAALPQSA</sequence>
<dbReference type="InterPro" id="IPR013786">
    <property type="entry name" value="AcylCoA_DH/ox_N"/>
</dbReference>
<dbReference type="Proteomes" id="UP001058461">
    <property type="component" value="Chromosome"/>
</dbReference>
<evidence type="ECO:0000256" key="1">
    <source>
        <dbReference type="ARBA" id="ARBA00001974"/>
    </source>
</evidence>
<dbReference type="Gene3D" id="1.20.140.10">
    <property type="entry name" value="Butyryl-CoA Dehydrogenase, subunit A, domain 3"/>
    <property type="match status" value="1"/>
</dbReference>
<keyword evidence="5 6" id="KW-0560">Oxidoreductase</keyword>
<comment type="similarity">
    <text evidence="2 6">Belongs to the acyl-CoA dehydrogenase family.</text>
</comment>
<dbReference type="SUPFAM" id="SSF56645">
    <property type="entry name" value="Acyl-CoA dehydrogenase NM domain-like"/>
    <property type="match status" value="1"/>
</dbReference>
<evidence type="ECO:0000313" key="11">
    <source>
        <dbReference type="Proteomes" id="UP001058461"/>
    </source>
</evidence>
<dbReference type="Pfam" id="PF02771">
    <property type="entry name" value="Acyl-CoA_dh_N"/>
    <property type="match status" value="1"/>
</dbReference>
<dbReference type="Gene3D" id="2.40.110.10">
    <property type="entry name" value="Butyryl-CoA Dehydrogenase, subunit A, domain 2"/>
    <property type="match status" value="1"/>
</dbReference>
<dbReference type="EMBL" id="CP073347">
    <property type="protein sequence ID" value="UTW12409.1"/>
    <property type="molecule type" value="Genomic_DNA"/>
</dbReference>
<reference evidence="10" key="1">
    <citation type="submission" date="2021-04" db="EMBL/GenBank/DDBJ databases">
        <title>Oceanospirillales bacteria with DddD are important DMSP degraders in coastal seawater.</title>
        <authorList>
            <person name="Liu J."/>
        </authorList>
    </citation>
    <scope>NUCLEOTIDE SEQUENCE</scope>
    <source>
        <strain evidence="10">D13-1</strain>
    </source>
</reference>
<protein>
    <submittedName>
        <fullName evidence="10">Acyl-CoA dehydrogenase family protein</fullName>
    </submittedName>
</protein>
<feature type="domain" description="Acyl-CoA dehydrogenase/oxidase N-terminal" evidence="9">
    <location>
        <begin position="6"/>
        <end position="117"/>
    </location>
</feature>
<evidence type="ECO:0000256" key="6">
    <source>
        <dbReference type="RuleBase" id="RU362125"/>
    </source>
</evidence>
<dbReference type="SUPFAM" id="SSF47203">
    <property type="entry name" value="Acyl-CoA dehydrogenase C-terminal domain-like"/>
    <property type="match status" value="1"/>
</dbReference>
<dbReference type="InterPro" id="IPR009100">
    <property type="entry name" value="AcylCoA_DH/oxidase_NM_dom_sf"/>
</dbReference>
<dbReference type="PANTHER" id="PTHR43884">
    <property type="entry name" value="ACYL-COA DEHYDROGENASE"/>
    <property type="match status" value="1"/>
</dbReference>
<feature type="domain" description="Acyl-CoA dehydrogenase/oxidase C-terminal" evidence="7">
    <location>
        <begin position="238"/>
        <end position="376"/>
    </location>
</feature>
<evidence type="ECO:0000259" key="9">
    <source>
        <dbReference type="Pfam" id="PF02771"/>
    </source>
</evidence>
<evidence type="ECO:0000256" key="2">
    <source>
        <dbReference type="ARBA" id="ARBA00009347"/>
    </source>
</evidence>
<evidence type="ECO:0000259" key="8">
    <source>
        <dbReference type="Pfam" id="PF02770"/>
    </source>
</evidence>
<dbReference type="Pfam" id="PF00441">
    <property type="entry name" value="Acyl-CoA_dh_1"/>
    <property type="match status" value="1"/>
</dbReference>
<dbReference type="InterPro" id="IPR037069">
    <property type="entry name" value="AcylCoA_DH/ox_N_sf"/>
</dbReference>
<name>A0ABY5HMA7_9GAMM</name>
<dbReference type="Pfam" id="PF02770">
    <property type="entry name" value="Acyl-CoA_dh_M"/>
    <property type="match status" value="1"/>
</dbReference>
<evidence type="ECO:0000256" key="5">
    <source>
        <dbReference type="ARBA" id="ARBA00023002"/>
    </source>
</evidence>
<proteinExistence type="inferred from homology"/>
<keyword evidence="11" id="KW-1185">Reference proteome</keyword>
<feature type="domain" description="Acyl-CoA oxidase/dehydrogenase middle" evidence="8">
    <location>
        <begin position="123"/>
        <end position="212"/>
    </location>
</feature>
<evidence type="ECO:0000313" key="10">
    <source>
        <dbReference type="EMBL" id="UTW12409.1"/>
    </source>
</evidence>
<gene>
    <name evidence="10" type="ORF">KDW95_01620</name>
</gene>
<accession>A0ABY5HMA7</accession>
<dbReference type="InterPro" id="IPR009075">
    <property type="entry name" value="AcylCo_DH/oxidase_C"/>
</dbReference>
<dbReference type="InterPro" id="IPR006091">
    <property type="entry name" value="Acyl-CoA_Oxase/DH_mid-dom"/>
</dbReference>
<organism evidence="10 11">
    <name type="scientific">Marinobacterium rhizophilum</name>
    <dbReference type="NCBI Taxonomy" id="420402"/>
    <lineage>
        <taxon>Bacteria</taxon>
        <taxon>Pseudomonadati</taxon>
        <taxon>Pseudomonadota</taxon>
        <taxon>Gammaproteobacteria</taxon>
        <taxon>Oceanospirillales</taxon>
        <taxon>Oceanospirillaceae</taxon>
        <taxon>Marinobacterium</taxon>
    </lineage>
</organism>
<dbReference type="RefSeq" id="WP_255854484.1">
    <property type="nucleotide sequence ID" value="NZ_CP073347.1"/>
</dbReference>
<keyword evidence="4 6" id="KW-0274">FAD</keyword>
<keyword evidence="3 6" id="KW-0285">Flavoprotein</keyword>
<evidence type="ECO:0000256" key="3">
    <source>
        <dbReference type="ARBA" id="ARBA00022630"/>
    </source>
</evidence>